<sequence>MRIGARGQRIGADRIAKMEILLTQDFSPEQITGGIGDWVLDSSRSWAHCRCIADDVYFADPYCAW</sequence>
<name>D2UD49_XANAP</name>
<dbReference type="OrthoDB" id="6008884at2"/>
<dbReference type="AlphaFoldDB" id="D2UD49"/>
<accession>D2UD49</accession>
<reference evidence="1 2" key="1">
    <citation type="journal article" date="2009" name="BMC Genomics">
        <title>The complete genome sequence of Xanthomonas albilineans provides new insights into the reductive genome evolution of the xylem-limited Xanthomonadaceae.</title>
        <authorList>
            <person name="Pieretti I."/>
            <person name="Royer M."/>
            <person name="Barbe V."/>
            <person name="Carrere S."/>
            <person name="Koebnik R."/>
            <person name="Cociancich S."/>
            <person name="Couloux A."/>
            <person name="Darrasse A."/>
            <person name="Gouzy J."/>
            <person name="Jacques M.A."/>
            <person name="Lauber E."/>
            <person name="Manceau C."/>
            <person name="Mangenot S."/>
            <person name="Poussier S."/>
            <person name="Segurens B."/>
            <person name="Szurek B."/>
            <person name="Verdier V."/>
            <person name="Arlat M."/>
            <person name="Rott P."/>
        </authorList>
    </citation>
    <scope>NUCLEOTIDE SEQUENCE [LARGE SCALE GENOMIC DNA]</scope>
    <source>
        <strain evidence="2">GPE PC73 / CFBP 7063</strain>
    </source>
</reference>
<keyword evidence="2" id="KW-1185">Reference proteome</keyword>
<organism evidence="1 2">
    <name type="scientific">Xanthomonas albilineans (strain GPE PC73 / CFBP 7063)</name>
    <dbReference type="NCBI Taxonomy" id="380358"/>
    <lineage>
        <taxon>Bacteria</taxon>
        <taxon>Pseudomonadati</taxon>
        <taxon>Pseudomonadota</taxon>
        <taxon>Gammaproteobacteria</taxon>
        <taxon>Lysobacterales</taxon>
        <taxon>Lysobacteraceae</taxon>
        <taxon>Xanthomonas</taxon>
    </lineage>
</organism>
<evidence type="ECO:0000313" key="1">
    <source>
        <dbReference type="EMBL" id="CBA15539.1"/>
    </source>
</evidence>
<dbReference type="KEGG" id="xal:XALC_1024"/>
<protein>
    <submittedName>
        <fullName evidence="1">Putative is1112 transposase protein</fullName>
    </submittedName>
</protein>
<gene>
    <name evidence="1" type="ordered locus">XALc_1024</name>
</gene>
<dbReference type="Proteomes" id="UP000001890">
    <property type="component" value="Chromosome"/>
</dbReference>
<proteinExistence type="predicted"/>
<evidence type="ECO:0000313" key="2">
    <source>
        <dbReference type="Proteomes" id="UP000001890"/>
    </source>
</evidence>
<dbReference type="PATRIC" id="fig|29447.3.peg.1015"/>
<dbReference type="STRING" id="380358.XALC_1024"/>
<dbReference type="EMBL" id="FP565176">
    <property type="protein sequence ID" value="CBA15539.1"/>
    <property type="molecule type" value="Genomic_DNA"/>
</dbReference>